<name>A0ABP8UF84_9ACTN</name>
<keyword evidence="6" id="KW-1185">Reference proteome</keyword>
<proteinExistence type="predicted"/>
<keyword evidence="1" id="KW-0805">Transcription regulation</keyword>
<dbReference type="Proteomes" id="UP001501442">
    <property type="component" value="Unassembled WGS sequence"/>
</dbReference>
<evidence type="ECO:0000313" key="5">
    <source>
        <dbReference type="EMBL" id="GAA4628531.1"/>
    </source>
</evidence>
<dbReference type="InterPro" id="IPR050204">
    <property type="entry name" value="AraC_XylS_family_regulators"/>
</dbReference>
<organism evidence="5 6">
    <name type="scientific">Actinoallomurus vinaceus</name>
    <dbReference type="NCBI Taxonomy" id="1080074"/>
    <lineage>
        <taxon>Bacteria</taxon>
        <taxon>Bacillati</taxon>
        <taxon>Actinomycetota</taxon>
        <taxon>Actinomycetes</taxon>
        <taxon>Streptosporangiales</taxon>
        <taxon>Thermomonosporaceae</taxon>
        <taxon>Actinoallomurus</taxon>
    </lineage>
</organism>
<dbReference type="PROSITE" id="PS01124">
    <property type="entry name" value="HTH_ARAC_FAMILY_2"/>
    <property type="match status" value="1"/>
</dbReference>
<evidence type="ECO:0000256" key="3">
    <source>
        <dbReference type="ARBA" id="ARBA00023163"/>
    </source>
</evidence>
<dbReference type="PROSITE" id="PS00041">
    <property type="entry name" value="HTH_ARAC_FAMILY_1"/>
    <property type="match status" value="1"/>
</dbReference>
<dbReference type="EMBL" id="BAABHK010000006">
    <property type="protein sequence ID" value="GAA4628531.1"/>
    <property type="molecule type" value="Genomic_DNA"/>
</dbReference>
<reference evidence="6" key="1">
    <citation type="journal article" date="2019" name="Int. J. Syst. Evol. Microbiol.">
        <title>The Global Catalogue of Microorganisms (GCM) 10K type strain sequencing project: providing services to taxonomists for standard genome sequencing and annotation.</title>
        <authorList>
            <consortium name="The Broad Institute Genomics Platform"/>
            <consortium name="The Broad Institute Genome Sequencing Center for Infectious Disease"/>
            <person name="Wu L."/>
            <person name="Ma J."/>
        </authorList>
    </citation>
    <scope>NUCLEOTIDE SEQUENCE [LARGE SCALE GENOMIC DNA]</scope>
    <source>
        <strain evidence="6">JCM 17939</strain>
    </source>
</reference>
<keyword evidence="2" id="KW-0238">DNA-binding</keyword>
<keyword evidence="3" id="KW-0804">Transcription</keyword>
<evidence type="ECO:0000259" key="4">
    <source>
        <dbReference type="PROSITE" id="PS01124"/>
    </source>
</evidence>
<sequence>MRVVTSVAAGDGFSVEDVRIRAETRAWSDPESPTGYRLVLVRSGVFRARVGGRVILADPAVAYMGGPDEEQSIAHRTDREDVCTVMVVSARFMAEMTAEPPRNPSLPVPGESAVALRLLAARARGRADPFELTEMTTRVVGGLLDGRGPTMTARRLTTVAARRDLVESVRELLTQAPCTLGLRQIARHVGCSPHHLSRVFHQETGMTLTRYRNRIRVFSALNAIEAGEKDLAGLAADLGFADHAHLTRTIRRECGHSPTELRALFAVRN</sequence>
<gene>
    <name evidence="5" type="ORF">GCM10023196_045260</name>
</gene>
<dbReference type="SMART" id="SM00342">
    <property type="entry name" value="HTH_ARAC"/>
    <property type="match status" value="1"/>
</dbReference>
<evidence type="ECO:0000313" key="6">
    <source>
        <dbReference type="Proteomes" id="UP001501442"/>
    </source>
</evidence>
<dbReference type="PANTHER" id="PTHR46796:SF6">
    <property type="entry name" value="ARAC SUBFAMILY"/>
    <property type="match status" value="1"/>
</dbReference>
<dbReference type="InterPro" id="IPR009057">
    <property type="entry name" value="Homeodomain-like_sf"/>
</dbReference>
<dbReference type="Pfam" id="PF12833">
    <property type="entry name" value="HTH_18"/>
    <property type="match status" value="1"/>
</dbReference>
<comment type="caution">
    <text evidence="5">The sequence shown here is derived from an EMBL/GenBank/DDBJ whole genome shotgun (WGS) entry which is preliminary data.</text>
</comment>
<dbReference type="RefSeq" id="WP_345432934.1">
    <property type="nucleotide sequence ID" value="NZ_BAABHK010000006.1"/>
</dbReference>
<dbReference type="InterPro" id="IPR018062">
    <property type="entry name" value="HTH_AraC-typ_CS"/>
</dbReference>
<dbReference type="SUPFAM" id="SSF46689">
    <property type="entry name" value="Homeodomain-like"/>
    <property type="match status" value="2"/>
</dbReference>
<protein>
    <submittedName>
        <fullName evidence="5">Helix-turn-helix transcriptional regulator</fullName>
    </submittedName>
</protein>
<feature type="domain" description="HTH araC/xylS-type" evidence="4">
    <location>
        <begin position="163"/>
        <end position="264"/>
    </location>
</feature>
<dbReference type="InterPro" id="IPR018060">
    <property type="entry name" value="HTH_AraC"/>
</dbReference>
<dbReference type="Gene3D" id="1.10.10.60">
    <property type="entry name" value="Homeodomain-like"/>
    <property type="match status" value="1"/>
</dbReference>
<evidence type="ECO:0000256" key="2">
    <source>
        <dbReference type="ARBA" id="ARBA00023125"/>
    </source>
</evidence>
<evidence type="ECO:0000256" key="1">
    <source>
        <dbReference type="ARBA" id="ARBA00023015"/>
    </source>
</evidence>
<dbReference type="PANTHER" id="PTHR46796">
    <property type="entry name" value="HTH-TYPE TRANSCRIPTIONAL ACTIVATOR RHAS-RELATED"/>
    <property type="match status" value="1"/>
</dbReference>
<accession>A0ABP8UF84</accession>